<keyword evidence="1" id="KW-0560">Oxidoreductase</keyword>
<dbReference type="KEGG" id="cput:CONPUDRAFT_78617"/>
<evidence type="ECO:0000256" key="1">
    <source>
        <dbReference type="ARBA" id="ARBA00023002"/>
    </source>
</evidence>
<organism evidence="3 4">
    <name type="scientific">Coniophora puteana (strain RWD-64-598)</name>
    <name type="common">Brown rot fungus</name>
    <dbReference type="NCBI Taxonomy" id="741705"/>
    <lineage>
        <taxon>Eukaryota</taxon>
        <taxon>Fungi</taxon>
        <taxon>Dikarya</taxon>
        <taxon>Basidiomycota</taxon>
        <taxon>Agaricomycotina</taxon>
        <taxon>Agaricomycetes</taxon>
        <taxon>Agaricomycetidae</taxon>
        <taxon>Boletales</taxon>
        <taxon>Coniophorineae</taxon>
        <taxon>Coniophoraceae</taxon>
        <taxon>Coniophora</taxon>
    </lineage>
</organism>
<keyword evidence="4" id="KW-1185">Reference proteome</keyword>
<dbReference type="RefSeq" id="XP_007762739.1">
    <property type="nucleotide sequence ID" value="XM_007764549.1"/>
</dbReference>
<dbReference type="CDD" id="cd05288">
    <property type="entry name" value="PGDH"/>
    <property type="match status" value="1"/>
</dbReference>
<accession>A0A5M3N501</accession>
<dbReference type="GO" id="GO:0016628">
    <property type="term" value="F:oxidoreductase activity, acting on the CH-CH group of donors, NAD or NADP as acceptor"/>
    <property type="evidence" value="ECO:0007669"/>
    <property type="project" value="InterPro"/>
</dbReference>
<dbReference type="Proteomes" id="UP000053558">
    <property type="component" value="Unassembled WGS sequence"/>
</dbReference>
<dbReference type="SUPFAM" id="SSF50129">
    <property type="entry name" value="GroES-like"/>
    <property type="match status" value="1"/>
</dbReference>
<dbReference type="InterPro" id="IPR013149">
    <property type="entry name" value="ADH-like_C"/>
</dbReference>
<comment type="caution">
    <text evidence="3">The sequence shown here is derived from an EMBL/GenBank/DDBJ whole genome shotgun (WGS) entry which is preliminary data.</text>
</comment>
<evidence type="ECO:0000313" key="4">
    <source>
        <dbReference type="Proteomes" id="UP000053558"/>
    </source>
</evidence>
<dbReference type="OMA" id="WMSDIPQ"/>
<dbReference type="EMBL" id="JH711573">
    <property type="protein sequence ID" value="EIW86134.1"/>
    <property type="molecule type" value="Genomic_DNA"/>
</dbReference>
<dbReference type="InterPro" id="IPR011032">
    <property type="entry name" value="GroES-like_sf"/>
</dbReference>
<feature type="domain" description="Enoyl reductase (ER)" evidence="2">
    <location>
        <begin position="23"/>
        <end position="335"/>
    </location>
</feature>
<name>A0A5M3N501_CONPW</name>
<dbReference type="PANTHER" id="PTHR43205:SF7">
    <property type="entry name" value="PROSTAGLANDIN REDUCTASE 1"/>
    <property type="match status" value="1"/>
</dbReference>
<dbReference type="SMART" id="SM00829">
    <property type="entry name" value="PKS_ER"/>
    <property type="match status" value="1"/>
</dbReference>
<dbReference type="InterPro" id="IPR036291">
    <property type="entry name" value="NAD(P)-bd_dom_sf"/>
</dbReference>
<evidence type="ECO:0000259" key="2">
    <source>
        <dbReference type="SMART" id="SM00829"/>
    </source>
</evidence>
<dbReference type="InterPro" id="IPR045010">
    <property type="entry name" value="MDR_fam"/>
</dbReference>
<dbReference type="SUPFAM" id="SSF51735">
    <property type="entry name" value="NAD(P)-binding Rossmann-fold domains"/>
    <property type="match status" value="1"/>
</dbReference>
<dbReference type="Pfam" id="PF00107">
    <property type="entry name" value="ADH_zinc_N"/>
    <property type="match status" value="1"/>
</dbReference>
<sequence length="340" mass="36056">MSPVTNGQVIFNEAPAPGPLVPGKSGMIYKEDSIDIDTVALDGGFLVKVLYLSIDPVILGRLGGPPGWGYVAGKPILNYGLGRVLRSEHASFKAGDLVYGLMNFEEYTVYPVAQAGQFSVVDNSIPLVAWLGPVGLAGESAYYGWKEHVPSTVKGKVCFVSSGAGGVGSMVIQLAKRDGMKVIASAGSEEKVAIMKQLGADVAFNYKTTATKDILAKEGPIDVYWDNVGGETLEAAIDAAAPFAHFIECGMVSGYDGQAYGIKNLFLTIPKSIQIHGFVVVYLASKWGAEFRETIPKLIASGEIKYNIEVVKGLEKAEEVFIGQLSGKVTGKPVIQVGAE</sequence>
<dbReference type="InterPro" id="IPR020843">
    <property type="entry name" value="ER"/>
</dbReference>
<gene>
    <name evidence="3" type="ORF">CONPUDRAFT_78617</name>
</gene>
<dbReference type="OrthoDB" id="809632at2759"/>
<proteinExistence type="predicted"/>
<dbReference type="Gene3D" id="3.40.50.720">
    <property type="entry name" value="NAD(P)-binding Rossmann-like Domain"/>
    <property type="match status" value="1"/>
</dbReference>
<reference evidence="4" key="1">
    <citation type="journal article" date="2012" name="Science">
        <title>The Paleozoic origin of enzymatic lignin decomposition reconstructed from 31 fungal genomes.</title>
        <authorList>
            <person name="Floudas D."/>
            <person name="Binder M."/>
            <person name="Riley R."/>
            <person name="Barry K."/>
            <person name="Blanchette R.A."/>
            <person name="Henrissat B."/>
            <person name="Martinez A.T."/>
            <person name="Otillar R."/>
            <person name="Spatafora J.W."/>
            <person name="Yadav J.S."/>
            <person name="Aerts A."/>
            <person name="Benoit I."/>
            <person name="Boyd A."/>
            <person name="Carlson A."/>
            <person name="Copeland A."/>
            <person name="Coutinho P.M."/>
            <person name="de Vries R.P."/>
            <person name="Ferreira P."/>
            <person name="Findley K."/>
            <person name="Foster B."/>
            <person name="Gaskell J."/>
            <person name="Glotzer D."/>
            <person name="Gorecki P."/>
            <person name="Heitman J."/>
            <person name="Hesse C."/>
            <person name="Hori C."/>
            <person name="Igarashi K."/>
            <person name="Jurgens J.A."/>
            <person name="Kallen N."/>
            <person name="Kersten P."/>
            <person name="Kohler A."/>
            <person name="Kuees U."/>
            <person name="Kumar T.K.A."/>
            <person name="Kuo A."/>
            <person name="LaButti K."/>
            <person name="Larrondo L.F."/>
            <person name="Lindquist E."/>
            <person name="Ling A."/>
            <person name="Lombard V."/>
            <person name="Lucas S."/>
            <person name="Lundell T."/>
            <person name="Martin R."/>
            <person name="McLaughlin D.J."/>
            <person name="Morgenstern I."/>
            <person name="Morin E."/>
            <person name="Murat C."/>
            <person name="Nagy L.G."/>
            <person name="Nolan M."/>
            <person name="Ohm R.A."/>
            <person name="Patyshakuliyeva A."/>
            <person name="Rokas A."/>
            <person name="Ruiz-Duenas F.J."/>
            <person name="Sabat G."/>
            <person name="Salamov A."/>
            <person name="Samejima M."/>
            <person name="Schmutz J."/>
            <person name="Slot J.C."/>
            <person name="St John F."/>
            <person name="Stenlid J."/>
            <person name="Sun H."/>
            <person name="Sun S."/>
            <person name="Syed K."/>
            <person name="Tsang A."/>
            <person name="Wiebenga A."/>
            <person name="Young D."/>
            <person name="Pisabarro A."/>
            <person name="Eastwood D.C."/>
            <person name="Martin F."/>
            <person name="Cullen D."/>
            <person name="Grigoriev I.V."/>
            <person name="Hibbett D.S."/>
        </authorList>
    </citation>
    <scope>NUCLEOTIDE SEQUENCE [LARGE SCALE GENOMIC DNA]</scope>
    <source>
        <strain evidence="4">RWD-64-598 SS2</strain>
    </source>
</reference>
<dbReference type="Gene3D" id="3.90.180.10">
    <property type="entry name" value="Medium-chain alcohol dehydrogenases, catalytic domain"/>
    <property type="match status" value="1"/>
</dbReference>
<dbReference type="AlphaFoldDB" id="A0A5M3N501"/>
<dbReference type="PANTHER" id="PTHR43205">
    <property type="entry name" value="PROSTAGLANDIN REDUCTASE"/>
    <property type="match status" value="1"/>
</dbReference>
<dbReference type="InterPro" id="IPR041694">
    <property type="entry name" value="ADH_N_2"/>
</dbReference>
<dbReference type="Pfam" id="PF16884">
    <property type="entry name" value="ADH_N_2"/>
    <property type="match status" value="1"/>
</dbReference>
<dbReference type="GeneID" id="19209795"/>
<evidence type="ECO:0000313" key="3">
    <source>
        <dbReference type="EMBL" id="EIW86134.1"/>
    </source>
</evidence>
<protein>
    <submittedName>
        <fullName evidence="3">Alcohol dehydrogenase</fullName>
    </submittedName>
</protein>